<keyword evidence="5" id="KW-0456">Lyase</keyword>
<keyword evidence="6" id="KW-1185">Reference proteome</keyword>
<evidence type="ECO:0000313" key="5">
    <source>
        <dbReference type="EMBL" id="MDI6453378.1"/>
    </source>
</evidence>
<organism evidence="5 6">
    <name type="scientific">Peloplasma aerotolerans</name>
    <dbReference type="NCBI Taxonomy" id="3044389"/>
    <lineage>
        <taxon>Bacteria</taxon>
        <taxon>Bacillati</taxon>
        <taxon>Mycoplasmatota</taxon>
        <taxon>Mollicutes</taxon>
        <taxon>Acholeplasmatales</taxon>
        <taxon>Acholeplasmataceae</taxon>
        <taxon>Peloplasma</taxon>
    </lineage>
</organism>
<dbReference type="Pfam" id="PF06857">
    <property type="entry name" value="ACP"/>
    <property type="match status" value="1"/>
</dbReference>
<evidence type="ECO:0000313" key="6">
    <source>
        <dbReference type="Proteomes" id="UP001431532"/>
    </source>
</evidence>
<feature type="modified residue" description="O-(phosphoribosyl dephospho-coenzyme A)serine" evidence="4">
    <location>
        <position position="11"/>
    </location>
</feature>
<dbReference type="PIRSF" id="PIRSF002736">
    <property type="entry name" value="Citrt_lyas_gamma"/>
    <property type="match status" value="1"/>
</dbReference>
<keyword evidence="3 4" id="KW-0597">Phosphoprotein</keyword>
<evidence type="ECO:0000256" key="2">
    <source>
        <dbReference type="ARBA" id="ARBA00022490"/>
    </source>
</evidence>
<evidence type="ECO:0000256" key="1">
    <source>
        <dbReference type="ARBA" id="ARBA00004496"/>
    </source>
</evidence>
<evidence type="ECO:0000256" key="3">
    <source>
        <dbReference type="ARBA" id="ARBA00022553"/>
    </source>
</evidence>
<accession>A0AAW6UB13</accession>
<dbReference type="InterPro" id="IPR023439">
    <property type="entry name" value="Mal_deCO2ase/Cit_lyase_ACP"/>
</dbReference>
<dbReference type="GO" id="GO:0005737">
    <property type="term" value="C:cytoplasm"/>
    <property type="evidence" value="ECO:0007669"/>
    <property type="project" value="UniProtKB-SubCell"/>
</dbReference>
<proteinExistence type="predicted"/>
<protein>
    <submittedName>
        <fullName evidence="5">Citrate lyase acyl carrier protein</fullName>
        <ecNumber evidence="5">4.1.3.6</ecNumber>
    </submittedName>
</protein>
<dbReference type="EC" id="4.1.3.6" evidence="5"/>
<keyword evidence="2" id="KW-0963">Cytoplasm</keyword>
<dbReference type="AlphaFoldDB" id="A0AAW6UB13"/>
<dbReference type="InterPro" id="IPR006495">
    <property type="entry name" value="CitD"/>
</dbReference>
<comment type="caution">
    <text evidence="5">The sequence shown here is derived from an EMBL/GenBank/DDBJ whole genome shotgun (WGS) entry which is preliminary data.</text>
</comment>
<dbReference type="GO" id="GO:0008815">
    <property type="term" value="F:citrate (pro-3S)-lyase activity"/>
    <property type="evidence" value="ECO:0007669"/>
    <property type="project" value="UniProtKB-EC"/>
</dbReference>
<dbReference type="RefSeq" id="WP_282839810.1">
    <property type="nucleotide sequence ID" value="NZ_JASCXW010000026.1"/>
</dbReference>
<sequence length="86" mass="9996">MKIASCGTIESNDCLITIKKNHETKIDIESIVYDQFKDQIEKVIQDTLKEMKMHNVHVHIQDKGALDYTIRARLITAIERMEEDHA</sequence>
<name>A0AAW6UB13_9MOLU</name>
<dbReference type="NCBIfam" id="TIGR01608">
    <property type="entry name" value="citD"/>
    <property type="match status" value="1"/>
</dbReference>
<reference evidence="5" key="1">
    <citation type="submission" date="2023-05" db="EMBL/GenBank/DDBJ databases">
        <title>Mariniplasma microaerophilum sp. nov., a novel anaerobic mollicute isolated from terrestrial mud volcano, Taman Peninsula, Russia.</title>
        <authorList>
            <person name="Khomyakova M.A."/>
            <person name="Merkel A.Y."/>
            <person name="Slobodkin A.I."/>
        </authorList>
    </citation>
    <scope>NUCLEOTIDE SEQUENCE</scope>
    <source>
        <strain evidence="5">M4Ah</strain>
    </source>
</reference>
<comment type="subcellular location">
    <subcellularLocation>
        <location evidence="1">Cytoplasm</location>
    </subcellularLocation>
</comment>
<gene>
    <name evidence="5" type="primary">citD</name>
    <name evidence="5" type="ORF">QJ521_07360</name>
</gene>
<dbReference type="EMBL" id="JASCXW010000026">
    <property type="protein sequence ID" value="MDI6453378.1"/>
    <property type="molecule type" value="Genomic_DNA"/>
</dbReference>
<dbReference type="NCBIfam" id="NF009726">
    <property type="entry name" value="PRK13253.1"/>
    <property type="match status" value="1"/>
</dbReference>
<evidence type="ECO:0000256" key="4">
    <source>
        <dbReference type="PIRSR" id="PIRSR002736-50"/>
    </source>
</evidence>
<dbReference type="Proteomes" id="UP001431532">
    <property type="component" value="Unassembled WGS sequence"/>
</dbReference>